<dbReference type="Gene3D" id="2.60.40.2630">
    <property type="match status" value="1"/>
</dbReference>
<dbReference type="Proteomes" id="UP000261223">
    <property type="component" value="Unassembled WGS sequence"/>
</dbReference>
<protein>
    <submittedName>
        <fullName evidence="1">Uncharacterized protein</fullName>
    </submittedName>
</protein>
<evidence type="ECO:0000313" key="2">
    <source>
        <dbReference type="Proteomes" id="UP000261223"/>
    </source>
</evidence>
<gene>
    <name evidence="1" type="ORF">DXC34_13775</name>
</gene>
<organism evidence="1 2">
    <name type="scientific">Bacteroides stercoris</name>
    <dbReference type="NCBI Taxonomy" id="46506"/>
    <lineage>
        <taxon>Bacteria</taxon>
        <taxon>Pseudomonadati</taxon>
        <taxon>Bacteroidota</taxon>
        <taxon>Bacteroidia</taxon>
        <taxon>Bacteroidales</taxon>
        <taxon>Bacteroidaceae</taxon>
        <taxon>Bacteroides</taxon>
    </lineage>
</organism>
<dbReference type="CDD" id="cd13121">
    <property type="entry name" value="BF2867_like_C"/>
    <property type="match status" value="1"/>
</dbReference>
<dbReference type="EMBL" id="QSSV01000019">
    <property type="protein sequence ID" value="RGM11216.1"/>
    <property type="molecule type" value="Genomic_DNA"/>
</dbReference>
<reference evidence="1 2" key="1">
    <citation type="submission" date="2018-08" db="EMBL/GenBank/DDBJ databases">
        <title>A genome reference for cultivated species of the human gut microbiota.</title>
        <authorList>
            <person name="Zou Y."/>
            <person name="Xue W."/>
            <person name="Luo G."/>
        </authorList>
    </citation>
    <scope>NUCLEOTIDE SEQUENCE [LARGE SCALE GENOMIC DNA]</scope>
    <source>
        <strain evidence="1 2">TF03-6</strain>
    </source>
</reference>
<name>A0A3E4UKX4_BACSE</name>
<proteinExistence type="predicted"/>
<accession>A0A3E4UKX4</accession>
<dbReference type="AlphaFoldDB" id="A0A3E4UKX4"/>
<evidence type="ECO:0000313" key="1">
    <source>
        <dbReference type="EMBL" id="RGM11216.1"/>
    </source>
</evidence>
<sequence length="160" mass="17452">MLICQGVLTLLSAQNAVSEGTSDWSEFRFIINRGEVFSPTAPGELTELTLSGYFVVGEENKEIQLSPTKCANSYTLTGQAFINEYQPRVQTKVIATVPMPHICSPAGLFLTLVVDHIPMTVQLPYTNETDIWAPGFSYTYNVTVDGKGLIISGVTCSPIK</sequence>
<comment type="caution">
    <text evidence="1">The sequence shown here is derived from an EMBL/GenBank/DDBJ whole genome shotgun (WGS) entry which is preliminary data.</text>
</comment>